<evidence type="ECO:0000256" key="3">
    <source>
        <dbReference type="ARBA" id="ARBA00022448"/>
    </source>
</evidence>
<protein>
    <submittedName>
        <fullName evidence="10">NCS2 family permease</fullName>
    </submittedName>
</protein>
<dbReference type="PIRSF" id="PIRSF005353">
    <property type="entry name" value="PbuG"/>
    <property type="match status" value="1"/>
</dbReference>
<keyword evidence="7 8" id="KW-0472">Membrane</keyword>
<dbReference type="InterPro" id="IPR045018">
    <property type="entry name" value="Azg-like"/>
</dbReference>
<evidence type="ECO:0000256" key="6">
    <source>
        <dbReference type="ARBA" id="ARBA00022989"/>
    </source>
</evidence>
<feature type="transmembrane region" description="Helical" evidence="9">
    <location>
        <begin position="313"/>
        <end position="334"/>
    </location>
</feature>
<feature type="transmembrane region" description="Helical" evidence="9">
    <location>
        <begin position="340"/>
        <end position="359"/>
    </location>
</feature>
<feature type="transmembrane region" description="Helical" evidence="9">
    <location>
        <begin position="18"/>
        <end position="38"/>
    </location>
</feature>
<feature type="transmembrane region" description="Helical" evidence="9">
    <location>
        <begin position="130"/>
        <end position="147"/>
    </location>
</feature>
<dbReference type="PANTHER" id="PTHR43337">
    <property type="entry name" value="XANTHINE/URACIL PERMEASE C887.17-RELATED"/>
    <property type="match status" value="1"/>
</dbReference>
<keyword evidence="5 8" id="KW-0812">Transmembrane</keyword>
<feature type="transmembrane region" description="Helical" evidence="9">
    <location>
        <begin position="193"/>
        <end position="210"/>
    </location>
</feature>
<proteinExistence type="inferred from homology"/>
<keyword evidence="11" id="KW-1185">Reference proteome</keyword>
<dbReference type="Proteomes" id="UP000306477">
    <property type="component" value="Unassembled WGS sequence"/>
</dbReference>
<dbReference type="InterPro" id="IPR026033">
    <property type="entry name" value="Azg-like_bact_archaea"/>
</dbReference>
<dbReference type="STRING" id="1033734.GCA_000285535_01582"/>
<keyword evidence="4 8" id="KW-1003">Cell membrane</keyword>
<evidence type="ECO:0000256" key="1">
    <source>
        <dbReference type="ARBA" id="ARBA00004651"/>
    </source>
</evidence>
<name>A0A4S3PPH4_9BACI</name>
<dbReference type="AlphaFoldDB" id="A0A4S3PPH4"/>
<comment type="subcellular location">
    <subcellularLocation>
        <location evidence="1 8">Cell membrane</location>
        <topology evidence="1 8">Multi-pass membrane protein</topology>
    </subcellularLocation>
</comment>
<evidence type="ECO:0000256" key="8">
    <source>
        <dbReference type="PIRNR" id="PIRNR005353"/>
    </source>
</evidence>
<dbReference type="EMBL" id="SLUB01000029">
    <property type="protein sequence ID" value="THE11368.1"/>
    <property type="molecule type" value="Genomic_DNA"/>
</dbReference>
<dbReference type="Pfam" id="PF00860">
    <property type="entry name" value="Xan_ur_permease"/>
    <property type="match status" value="1"/>
</dbReference>
<comment type="similarity">
    <text evidence="2 8">Belongs to the nucleobase:cation symporter-2 (NCS2) (TC 2.A.40) family. Azg-like subfamily.</text>
</comment>
<evidence type="ECO:0000313" key="11">
    <source>
        <dbReference type="Proteomes" id="UP000306477"/>
    </source>
</evidence>
<sequence>MKNYFDFSTRQTTYKQEFIGGLTTFLSMAYILVVNPIVLGESGMDKGAVFTATAITIILGSLLIGILSNYPIGIAPSMGLNSFFTYSVVIGMGIPWQTALTGVFVAGILFVILSVLKVREKIINVIPQDLKYAIAGGIGFFVAFIGLKNAKIIVGNEATFVSLGDFTSGPTVLALFGFIITSIMLVRGIRGGIFYGMVISSIVGMIFGIIDKPTAIIGNIPSLEPTFGVVFSELPNVFTPDLIIVIFTFLFVGFFDTAGTLIAVASQAGILKDNKIPNAGPALLSDASATVIGSVLGTSPTASLIESTAGIAAGARTGFSSIVISGFFFLALFFSPLLSVVTSEITAPALIIVGAMMVAEVRHIDWTKLDIAIPAFTTIIMMPLTFSVATGIALGFIMYPVTMLALGRHKEVHPIMYVLFVTFIAYFIYL</sequence>
<accession>A0A4S3PPH4</accession>
<keyword evidence="6 8" id="KW-1133">Transmembrane helix</keyword>
<feature type="transmembrane region" description="Helical" evidence="9">
    <location>
        <begin position="412"/>
        <end position="429"/>
    </location>
</feature>
<evidence type="ECO:0000256" key="9">
    <source>
        <dbReference type="SAM" id="Phobius"/>
    </source>
</evidence>
<gene>
    <name evidence="10" type="ORF">E1I69_15050</name>
</gene>
<feature type="transmembrane region" description="Helical" evidence="9">
    <location>
        <begin position="50"/>
        <end position="74"/>
    </location>
</feature>
<keyword evidence="3 8" id="KW-0813">Transport</keyword>
<dbReference type="GO" id="GO:0005886">
    <property type="term" value="C:plasma membrane"/>
    <property type="evidence" value="ECO:0007669"/>
    <property type="project" value="UniProtKB-SubCell"/>
</dbReference>
<reference evidence="10 11" key="1">
    <citation type="journal article" date="2019" name="Indoor Air">
        <title>Impacts of indoor surface finishes on bacterial viability.</title>
        <authorList>
            <person name="Hu J."/>
            <person name="Maamar S.B."/>
            <person name="Glawe A.J."/>
            <person name="Gottel N."/>
            <person name="Gilbert J.A."/>
            <person name="Hartmann E.M."/>
        </authorList>
    </citation>
    <scope>NUCLEOTIDE SEQUENCE [LARGE SCALE GENOMIC DNA]</scope>
    <source>
        <strain evidence="10 11">AF060A6</strain>
    </source>
</reference>
<evidence type="ECO:0000256" key="5">
    <source>
        <dbReference type="ARBA" id="ARBA00022692"/>
    </source>
</evidence>
<dbReference type="InterPro" id="IPR006043">
    <property type="entry name" value="NCS2"/>
</dbReference>
<comment type="caution">
    <text evidence="10">The sequence shown here is derived from an EMBL/GenBank/DDBJ whole genome shotgun (WGS) entry which is preliminary data.</text>
</comment>
<evidence type="ECO:0000256" key="4">
    <source>
        <dbReference type="ARBA" id="ARBA00022475"/>
    </source>
</evidence>
<feature type="transmembrane region" description="Helical" evidence="9">
    <location>
        <begin position="167"/>
        <end position="186"/>
    </location>
</feature>
<feature type="transmembrane region" description="Helical" evidence="9">
    <location>
        <begin position="371"/>
        <end position="400"/>
    </location>
</feature>
<feature type="transmembrane region" description="Helical" evidence="9">
    <location>
        <begin position="94"/>
        <end position="118"/>
    </location>
</feature>
<dbReference type="GO" id="GO:0005345">
    <property type="term" value="F:purine nucleobase transmembrane transporter activity"/>
    <property type="evidence" value="ECO:0007669"/>
    <property type="project" value="TreeGrafter"/>
</dbReference>
<dbReference type="PANTHER" id="PTHR43337:SF11">
    <property type="entry name" value="GUANINE_HYPOXANTHINE PERMEASE PBUG"/>
    <property type="match status" value="1"/>
</dbReference>
<organism evidence="10 11">
    <name type="scientific">Bacillus timonensis</name>
    <dbReference type="NCBI Taxonomy" id="1033734"/>
    <lineage>
        <taxon>Bacteria</taxon>
        <taxon>Bacillati</taxon>
        <taxon>Bacillota</taxon>
        <taxon>Bacilli</taxon>
        <taxon>Bacillales</taxon>
        <taxon>Bacillaceae</taxon>
        <taxon>Bacillus</taxon>
    </lineage>
</organism>
<evidence type="ECO:0000256" key="7">
    <source>
        <dbReference type="ARBA" id="ARBA00023136"/>
    </source>
</evidence>
<dbReference type="OrthoDB" id="9808458at2"/>
<evidence type="ECO:0000313" key="10">
    <source>
        <dbReference type="EMBL" id="THE11368.1"/>
    </source>
</evidence>
<dbReference type="RefSeq" id="WP_136380395.1">
    <property type="nucleotide sequence ID" value="NZ_SLUB01000029.1"/>
</dbReference>
<feature type="transmembrane region" description="Helical" evidence="9">
    <location>
        <begin position="242"/>
        <end position="265"/>
    </location>
</feature>
<evidence type="ECO:0000256" key="2">
    <source>
        <dbReference type="ARBA" id="ARBA00005697"/>
    </source>
</evidence>